<evidence type="ECO:0000256" key="7">
    <source>
        <dbReference type="ARBA" id="ARBA00023136"/>
    </source>
</evidence>
<dbReference type="RefSeq" id="WP_140934367.1">
    <property type="nucleotide sequence ID" value="NZ_QUBF01000001.1"/>
</dbReference>
<feature type="transmembrane region" description="Helical" evidence="8">
    <location>
        <begin position="54"/>
        <end position="73"/>
    </location>
</feature>
<dbReference type="GO" id="GO:0022857">
    <property type="term" value="F:transmembrane transporter activity"/>
    <property type="evidence" value="ECO:0007669"/>
    <property type="project" value="InterPro"/>
</dbReference>
<evidence type="ECO:0000313" key="10">
    <source>
        <dbReference type="Proteomes" id="UP000784700"/>
    </source>
</evidence>
<feature type="transmembrane region" description="Helical" evidence="8">
    <location>
        <begin position="12"/>
        <end position="34"/>
    </location>
</feature>
<keyword evidence="6 8" id="KW-1133">Transmembrane helix</keyword>
<dbReference type="GeneID" id="58107709"/>
<gene>
    <name evidence="9" type="ORF">DY130_01040</name>
</gene>
<dbReference type="PANTHER" id="PTHR30047:SF7">
    <property type="entry name" value="HIGH-AFFINITY CHOLINE TRANSPORT PROTEIN"/>
    <property type="match status" value="1"/>
</dbReference>
<feature type="transmembrane region" description="Helical" evidence="8">
    <location>
        <begin position="485"/>
        <end position="502"/>
    </location>
</feature>
<evidence type="ECO:0000256" key="1">
    <source>
        <dbReference type="ARBA" id="ARBA00004651"/>
    </source>
</evidence>
<feature type="transmembrane region" description="Helical" evidence="8">
    <location>
        <begin position="195"/>
        <end position="213"/>
    </location>
</feature>
<dbReference type="PANTHER" id="PTHR30047">
    <property type="entry name" value="HIGH-AFFINITY CHOLINE TRANSPORT PROTEIN-RELATED"/>
    <property type="match status" value="1"/>
</dbReference>
<proteinExistence type="inferred from homology"/>
<reference evidence="9" key="1">
    <citation type="submission" date="2018-08" db="EMBL/GenBank/DDBJ databases">
        <title>Comparative genomics of wild bee and flower associated Lactobacillus reveals potential adaptation to the bee host.</title>
        <authorList>
            <person name="Vuong H.Q."/>
            <person name="Mcfrederick Q.S."/>
        </authorList>
    </citation>
    <scope>NUCLEOTIDE SEQUENCE</scope>
    <source>
        <strain evidence="9">HV_63</strain>
    </source>
</reference>
<dbReference type="EMBL" id="QUBG01000001">
    <property type="protein sequence ID" value="TPR46291.1"/>
    <property type="molecule type" value="Genomic_DNA"/>
</dbReference>
<organism evidence="9 10">
    <name type="scientific">Apilactobacillus micheneri</name>
    <dbReference type="NCBI Taxonomy" id="1899430"/>
    <lineage>
        <taxon>Bacteria</taxon>
        <taxon>Bacillati</taxon>
        <taxon>Bacillota</taxon>
        <taxon>Bacilli</taxon>
        <taxon>Lactobacillales</taxon>
        <taxon>Lactobacillaceae</taxon>
        <taxon>Apilactobacillus</taxon>
    </lineage>
</organism>
<feature type="transmembrane region" description="Helical" evidence="8">
    <location>
        <begin position="149"/>
        <end position="166"/>
    </location>
</feature>
<dbReference type="Pfam" id="PF02028">
    <property type="entry name" value="BCCT"/>
    <property type="match status" value="1"/>
</dbReference>
<evidence type="ECO:0000256" key="3">
    <source>
        <dbReference type="ARBA" id="ARBA00022448"/>
    </source>
</evidence>
<feature type="transmembrane region" description="Helical" evidence="8">
    <location>
        <begin position="409"/>
        <end position="434"/>
    </location>
</feature>
<comment type="similarity">
    <text evidence="2">Belongs to the BCCT transporter (TC 2.A.15) family.</text>
</comment>
<keyword evidence="3" id="KW-0813">Transport</keyword>
<dbReference type="InterPro" id="IPR000060">
    <property type="entry name" value="BCCT_transptr"/>
</dbReference>
<dbReference type="GO" id="GO:0005886">
    <property type="term" value="C:plasma membrane"/>
    <property type="evidence" value="ECO:0007669"/>
    <property type="project" value="UniProtKB-SubCell"/>
</dbReference>
<feature type="transmembrane region" description="Helical" evidence="8">
    <location>
        <begin position="93"/>
        <end position="114"/>
    </location>
</feature>
<dbReference type="Proteomes" id="UP000784700">
    <property type="component" value="Unassembled WGS sequence"/>
</dbReference>
<feature type="transmembrane region" description="Helical" evidence="8">
    <location>
        <begin position="322"/>
        <end position="340"/>
    </location>
</feature>
<evidence type="ECO:0000256" key="6">
    <source>
        <dbReference type="ARBA" id="ARBA00022989"/>
    </source>
</evidence>
<feature type="transmembrane region" description="Helical" evidence="8">
    <location>
        <begin position="454"/>
        <end position="473"/>
    </location>
</feature>
<keyword evidence="7 8" id="KW-0472">Membrane</keyword>
<dbReference type="AlphaFoldDB" id="A0A9Q8ING2"/>
<evidence type="ECO:0000256" key="8">
    <source>
        <dbReference type="SAM" id="Phobius"/>
    </source>
</evidence>
<feature type="transmembrane region" description="Helical" evidence="8">
    <location>
        <begin position="267"/>
        <end position="287"/>
    </location>
</feature>
<evidence type="ECO:0000256" key="5">
    <source>
        <dbReference type="ARBA" id="ARBA00022692"/>
    </source>
</evidence>
<accession>A0A9Q8ING2</accession>
<evidence type="ECO:0000256" key="2">
    <source>
        <dbReference type="ARBA" id="ARBA00005658"/>
    </source>
</evidence>
<feature type="transmembrane region" description="Helical" evidence="8">
    <location>
        <begin position="233"/>
        <end position="255"/>
    </location>
</feature>
<sequence length="549" mass="61331">MRRITIFKSKNIDKLVFIPTVILFFAVSIFLMIGGSSLQGVLQTILNCVTGNMGWGYMWIYIINFIFFAYLIFSKYGNIRLGEIDEKPAYSNFQWGSMVFATAIDASILMLSMVDPLRYVQSPEGSVKPFSETAYNLAHMYGQYDWGPMAWLMFGAPTVAIGYMMYNKKRRIQSLSDAITILDGDSLWKSITKKVVNILVVFGIMGGVGASVGMEIPIISNVLSSLTGLPDNLAMKIGLFLVLFVIFSVAVFKGLNGGIDKLSNAHIWTAITFLAIVLILGPTVYILNSETNSVGVLIQKFIPMSLNTVPNGHPSIEQQETIFYWGWWLSYMPFMGLFIAKISRGRTIRQVLVGMLTYGALGCMSFYAVLGGYSLWLQKNGVIDLVHILNTQGQAAVISAVVGTLPMKYLMFAIYFLSCFVFLATTISSSAFVLSSFTSIPLKPGQEPSQFNRMTWVVVFIIFSFSLVLVGGFETVQTFCTLAGFPLMFVCILIIISVFKMIREDKSIISTKRYINRRRRKKKATAERKSAIKGKLILWPKNTINKKSK</sequence>
<comment type="subcellular location">
    <subcellularLocation>
        <location evidence="1">Cell membrane</location>
        <topology evidence="1">Multi-pass membrane protein</topology>
    </subcellularLocation>
</comment>
<evidence type="ECO:0000256" key="4">
    <source>
        <dbReference type="ARBA" id="ARBA00022475"/>
    </source>
</evidence>
<name>A0A9Q8ING2_9LACO</name>
<keyword evidence="4" id="KW-1003">Cell membrane</keyword>
<keyword evidence="5 8" id="KW-0812">Transmembrane</keyword>
<feature type="transmembrane region" description="Helical" evidence="8">
    <location>
        <begin position="352"/>
        <end position="376"/>
    </location>
</feature>
<protein>
    <submittedName>
        <fullName evidence="9">Glycine/betaine ABC transporter</fullName>
    </submittedName>
</protein>
<comment type="caution">
    <text evidence="9">The sequence shown here is derived from an EMBL/GenBank/DDBJ whole genome shotgun (WGS) entry which is preliminary data.</text>
</comment>
<evidence type="ECO:0000313" key="9">
    <source>
        <dbReference type="EMBL" id="TPR46291.1"/>
    </source>
</evidence>